<dbReference type="PANTHER" id="PTHR43162">
    <property type="match status" value="1"/>
</dbReference>
<dbReference type="Pfam" id="PF05368">
    <property type="entry name" value="NmrA"/>
    <property type="match status" value="1"/>
</dbReference>
<reference evidence="2 3" key="1">
    <citation type="submission" date="2017-03" db="EMBL/GenBank/DDBJ databases">
        <title>Genome of strain Rhizobium sp. CNPSo 668.</title>
        <authorList>
            <person name="Ribeiro R."/>
        </authorList>
    </citation>
    <scope>NUCLEOTIDE SEQUENCE [LARGE SCALE GENOMIC DNA]</scope>
    <source>
        <strain evidence="2 3">CNPSo 668</strain>
    </source>
</reference>
<sequence>MFAVTGITGQVGAVVGAELMDQGLPVRAVLRNAEKAGAWRDCGAEIAIADMTDAPALALAFEGAEGVFVLLPPRFDPAPGFPEVKVIIEALKAALIKASPKKVVCLSTIGAQAKQENLLSQLGLFEQAMSTLPMPVAFLRACWFMENSAWDIAPARESGIMPSFLQPVTKPVPMVSVRDVGATAAEMLQEDWTGKRIVELEGPFRITPLQMAEAFSAVLGKTIRAEPVARETWEALFLNQGMQNPRPRMRMLDGFNEGWIEFEGGEARSRKGATTFETAIRKLVDRGR</sequence>
<evidence type="ECO:0000313" key="3">
    <source>
        <dbReference type="Proteomes" id="UP000197269"/>
    </source>
</evidence>
<dbReference type="RefSeq" id="WP_088396946.1">
    <property type="nucleotide sequence ID" value="NZ_MXPU01000026.1"/>
</dbReference>
<dbReference type="EMBL" id="MXPU01000026">
    <property type="protein sequence ID" value="OWO91212.1"/>
    <property type="molecule type" value="Genomic_DNA"/>
</dbReference>
<dbReference type="SUPFAM" id="SSF51735">
    <property type="entry name" value="NAD(P)-binding Rossmann-fold domains"/>
    <property type="match status" value="1"/>
</dbReference>
<feature type="domain" description="NmrA-like" evidence="1">
    <location>
        <begin position="3"/>
        <end position="236"/>
    </location>
</feature>
<dbReference type="InterPro" id="IPR051604">
    <property type="entry name" value="Ergot_Alk_Oxidoreductase"/>
</dbReference>
<dbReference type="AlphaFoldDB" id="A0A246DPP7"/>
<accession>A0A246DPP7</accession>
<protein>
    <submittedName>
        <fullName evidence="2">NmrA family transcriptional regulator</fullName>
    </submittedName>
</protein>
<dbReference type="Proteomes" id="UP000197269">
    <property type="component" value="Unassembled WGS sequence"/>
</dbReference>
<dbReference type="InterPro" id="IPR036291">
    <property type="entry name" value="NAD(P)-bd_dom_sf"/>
</dbReference>
<name>A0A246DPP7_9HYPH</name>
<comment type="caution">
    <text evidence="2">The sequence shown here is derived from an EMBL/GenBank/DDBJ whole genome shotgun (WGS) entry which is preliminary data.</text>
</comment>
<organism evidence="2 3">
    <name type="scientific">Rhizobium esperanzae</name>
    <dbReference type="NCBI Taxonomy" id="1967781"/>
    <lineage>
        <taxon>Bacteria</taxon>
        <taxon>Pseudomonadati</taxon>
        <taxon>Pseudomonadota</taxon>
        <taxon>Alphaproteobacteria</taxon>
        <taxon>Hyphomicrobiales</taxon>
        <taxon>Rhizobiaceae</taxon>
        <taxon>Rhizobium/Agrobacterium group</taxon>
        <taxon>Rhizobium</taxon>
    </lineage>
</organism>
<dbReference type="Gene3D" id="3.90.25.10">
    <property type="entry name" value="UDP-galactose 4-epimerase, domain 1"/>
    <property type="match status" value="1"/>
</dbReference>
<proteinExistence type="predicted"/>
<gene>
    <name evidence="2" type="ORF">B5E41_27805</name>
</gene>
<evidence type="ECO:0000313" key="2">
    <source>
        <dbReference type="EMBL" id="OWO91212.1"/>
    </source>
</evidence>
<dbReference type="Gene3D" id="3.40.50.720">
    <property type="entry name" value="NAD(P)-binding Rossmann-like Domain"/>
    <property type="match status" value="1"/>
</dbReference>
<evidence type="ECO:0000259" key="1">
    <source>
        <dbReference type="Pfam" id="PF05368"/>
    </source>
</evidence>
<dbReference type="PANTHER" id="PTHR43162:SF1">
    <property type="entry name" value="PRESTALK A DIFFERENTIATION PROTEIN A"/>
    <property type="match status" value="1"/>
</dbReference>
<dbReference type="InterPro" id="IPR008030">
    <property type="entry name" value="NmrA-like"/>
</dbReference>